<feature type="compositionally biased region" description="Polar residues" evidence="1">
    <location>
        <begin position="78"/>
        <end position="91"/>
    </location>
</feature>
<sequence length="122" mass="13669">MVSLGPALTTHRGGGYCGASKPPQRPFTYTKPPQRQFTYTKPPQRQFTHTKPPQHTKLPQRQFTGFTRAHQLVHSKSCETNQASEASTQKYISAGNLEKGREQHTPPLQPVLSLDRPPSRPP</sequence>
<feature type="compositionally biased region" description="Polar residues" evidence="1">
    <location>
        <begin position="31"/>
        <end position="58"/>
    </location>
</feature>
<evidence type="ECO:0000256" key="1">
    <source>
        <dbReference type="SAM" id="MobiDB-lite"/>
    </source>
</evidence>
<dbReference type="Proteomes" id="UP001286313">
    <property type="component" value="Unassembled WGS sequence"/>
</dbReference>
<protein>
    <submittedName>
        <fullName evidence="2">Uncharacterized protein</fullName>
    </submittedName>
</protein>
<organism evidence="2 3">
    <name type="scientific">Petrolisthes cinctipes</name>
    <name type="common">Flat porcelain crab</name>
    <dbReference type="NCBI Taxonomy" id="88211"/>
    <lineage>
        <taxon>Eukaryota</taxon>
        <taxon>Metazoa</taxon>
        <taxon>Ecdysozoa</taxon>
        <taxon>Arthropoda</taxon>
        <taxon>Crustacea</taxon>
        <taxon>Multicrustacea</taxon>
        <taxon>Malacostraca</taxon>
        <taxon>Eumalacostraca</taxon>
        <taxon>Eucarida</taxon>
        <taxon>Decapoda</taxon>
        <taxon>Pleocyemata</taxon>
        <taxon>Anomura</taxon>
        <taxon>Galatheoidea</taxon>
        <taxon>Porcellanidae</taxon>
        <taxon>Petrolisthes</taxon>
    </lineage>
</organism>
<comment type="caution">
    <text evidence="2">The sequence shown here is derived from an EMBL/GenBank/DDBJ whole genome shotgun (WGS) entry which is preliminary data.</text>
</comment>
<keyword evidence="3" id="KW-1185">Reference proteome</keyword>
<feature type="region of interest" description="Disordered" evidence="1">
    <location>
        <begin position="1"/>
        <end position="58"/>
    </location>
</feature>
<accession>A0AAE1FNF8</accession>
<evidence type="ECO:0000313" key="3">
    <source>
        <dbReference type="Proteomes" id="UP001286313"/>
    </source>
</evidence>
<dbReference type="AlphaFoldDB" id="A0AAE1FNF8"/>
<gene>
    <name evidence="2" type="ORF">Pcinc_017809</name>
</gene>
<proteinExistence type="predicted"/>
<dbReference type="EMBL" id="JAWQEG010001670">
    <property type="protein sequence ID" value="KAK3877483.1"/>
    <property type="molecule type" value="Genomic_DNA"/>
</dbReference>
<evidence type="ECO:0000313" key="2">
    <source>
        <dbReference type="EMBL" id="KAK3877483.1"/>
    </source>
</evidence>
<name>A0AAE1FNF8_PETCI</name>
<feature type="region of interest" description="Disordered" evidence="1">
    <location>
        <begin position="76"/>
        <end position="122"/>
    </location>
</feature>
<reference evidence="2" key="1">
    <citation type="submission" date="2023-10" db="EMBL/GenBank/DDBJ databases">
        <title>Genome assemblies of two species of porcelain crab, Petrolisthes cinctipes and Petrolisthes manimaculis (Anomura: Porcellanidae).</title>
        <authorList>
            <person name="Angst P."/>
        </authorList>
    </citation>
    <scope>NUCLEOTIDE SEQUENCE</scope>
    <source>
        <strain evidence="2">PB745_01</strain>
        <tissue evidence="2">Gill</tissue>
    </source>
</reference>